<comment type="similarity">
    <text evidence="1">Belongs to the short-chain dehydrogenases/reductases (SDR) family.</text>
</comment>
<dbReference type="PANTHER" id="PTHR24320">
    <property type="entry name" value="RETINOL DEHYDROGENASE"/>
    <property type="match status" value="1"/>
</dbReference>
<evidence type="ECO:0000313" key="6">
    <source>
        <dbReference type="Proteomes" id="UP000317494"/>
    </source>
</evidence>
<reference evidence="6 7" key="1">
    <citation type="journal article" date="2019" name="Sci. Rep.">
        <title>Comparative genomics of chytrid fungi reveal insights into the obligate biotrophic and pathogenic lifestyle of Synchytrium endobioticum.</title>
        <authorList>
            <person name="van de Vossenberg B.T.L.H."/>
            <person name="Warris S."/>
            <person name="Nguyen H.D.T."/>
            <person name="van Gent-Pelzer M.P.E."/>
            <person name="Joly D.L."/>
            <person name="van de Geest H.C."/>
            <person name="Bonants P.J.M."/>
            <person name="Smith D.S."/>
            <person name="Levesque C.A."/>
            <person name="van der Lee T.A.J."/>
        </authorList>
    </citation>
    <scope>NUCLEOTIDE SEQUENCE [LARGE SCALE GENOMIC DNA]</scope>
    <source>
        <strain evidence="4 7">LEV6574</strain>
        <strain evidence="5 6">MB42</strain>
    </source>
</reference>
<dbReference type="Gene3D" id="3.40.50.720">
    <property type="entry name" value="NAD(P)-binding Rossmann-like Domain"/>
    <property type="match status" value="1"/>
</dbReference>
<dbReference type="SUPFAM" id="SSF51735">
    <property type="entry name" value="NAD(P)-binding Rossmann-fold domains"/>
    <property type="match status" value="1"/>
</dbReference>
<evidence type="ECO:0008006" key="8">
    <source>
        <dbReference type="Google" id="ProtNLM"/>
    </source>
</evidence>
<dbReference type="Pfam" id="PF00106">
    <property type="entry name" value="adh_short"/>
    <property type="match status" value="1"/>
</dbReference>
<gene>
    <name evidence="4" type="ORF">SeLEV6574_g06922</name>
    <name evidence="5" type="ORF">SeMB42_g02195</name>
</gene>
<evidence type="ECO:0000313" key="5">
    <source>
        <dbReference type="EMBL" id="TPX50573.1"/>
    </source>
</evidence>
<keyword evidence="6" id="KW-1185">Reference proteome</keyword>
<sequence length="303" mass="33374">MPFSNTNIPDMSDKVVIVTGANSGLGYHTALEIARKGGHVFLACRSKERADNAIADIKVKVPNAKLEFMELDLQDIKQVKCAAENWLSIGLPLHVLVNNAGVMATPFGLTKQGLESQFGTNHIGHFTLTKYLLPRITESQPARIVNLSSHAHRFVPNNDPIPVPDKINEEALGPWERYGISKLSNILFTMSLDEKLKDQKVYVNSCHPGAVATDLVRGPFETYGPLAKILWGVVGGLIAVKPEVGALTQLYLATSPEVETRNIRGRYLVPTAILQMPSKHAQDPQLAKKLWDFSEKFVNEQCA</sequence>
<dbReference type="Proteomes" id="UP000320475">
    <property type="component" value="Unassembled WGS sequence"/>
</dbReference>
<dbReference type="InterPro" id="IPR002347">
    <property type="entry name" value="SDR_fam"/>
</dbReference>
<dbReference type="PANTHER" id="PTHR24320:SF282">
    <property type="entry name" value="WW DOMAIN-CONTAINING OXIDOREDUCTASE"/>
    <property type="match status" value="1"/>
</dbReference>
<protein>
    <recommendedName>
        <fullName evidence="8">NAD(P)-binding protein</fullName>
    </recommendedName>
</protein>
<evidence type="ECO:0000313" key="7">
    <source>
        <dbReference type="Proteomes" id="UP000320475"/>
    </source>
</evidence>
<dbReference type="EMBL" id="QEAM01000434">
    <property type="protein sequence ID" value="TPX39914.1"/>
    <property type="molecule type" value="Genomic_DNA"/>
</dbReference>
<dbReference type="GO" id="GO:0016491">
    <property type="term" value="F:oxidoreductase activity"/>
    <property type="evidence" value="ECO:0007669"/>
    <property type="project" value="UniProtKB-KW"/>
</dbReference>
<dbReference type="Proteomes" id="UP000317494">
    <property type="component" value="Unassembled WGS sequence"/>
</dbReference>
<name>A0A507CM55_9FUNG</name>
<keyword evidence="2" id="KW-0521">NADP</keyword>
<organism evidence="4 7">
    <name type="scientific">Synchytrium endobioticum</name>
    <dbReference type="NCBI Taxonomy" id="286115"/>
    <lineage>
        <taxon>Eukaryota</taxon>
        <taxon>Fungi</taxon>
        <taxon>Fungi incertae sedis</taxon>
        <taxon>Chytridiomycota</taxon>
        <taxon>Chytridiomycota incertae sedis</taxon>
        <taxon>Chytridiomycetes</taxon>
        <taxon>Synchytriales</taxon>
        <taxon>Synchytriaceae</taxon>
        <taxon>Synchytrium</taxon>
    </lineage>
</organism>
<keyword evidence="3" id="KW-0560">Oxidoreductase</keyword>
<proteinExistence type="inferred from homology"/>
<evidence type="ECO:0000256" key="1">
    <source>
        <dbReference type="ARBA" id="ARBA00006484"/>
    </source>
</evidence>
<dbReference type="STRING" id="286115.A0A507CM55"/>
<dbReference type="VEuPathDB" id="FungiDB:SeMB42_g02195"/>
<dbReference type="PRINTS" id="PR00081">
    <property type="entry name" value="GDHRDH"/>
</dbReference>
<dbReference type="CDD" id="cd05327">
    <property type="entry name" value="retinol-DH_like_SDR_c_like"/>
    <property type="match status" value="1"/>
</dbReference>
<evidence type="ECO:0000313" key="4">
    <source>
        <dbReference type="EMBL" id="TPX39914.1"/>
    </source>
</evidence>
<dbReference type="AlphaFoldDB" id="A0A507CM55"/>
<dbReference type="InterPro" id="IPR036291">
    <property type="entry name" value="NAD(P)-bd_dom_sf"/>
</dbReference>
<comment type="caution">
    <text evidence="4">The sequence shown here is derived from an EMBL/GenBank/DDBJ whole genome shotgun (WGS) entry which is preliminary data.</text>
</comment>
<evidence type="ECO:0000256" key="3">
    <source>
        <dbReference type="ARBA" id="ARBA00023002"/>
    </source>
</evidence>
<dbReference type="EMBL" id="QEAN01000065">
    <property type="protein sequence ID" value="TPX50573.1"/>
    <property type="molecule type" value="Genomic_DNA"/>
</dbReference>
<accession>A0A507CM55</accession>
<dbReference type="OrthoDB" id="191139at2759"/>
<evidence type="ECO:0000256" key="2">
    <source>
        <dbReference type="ARBA" id="ARBA00022857"/>
    </source>
</evidence>